<evidence type="ECO:0000256" key="2">
    <source>
        <dbReference type="ARBA" id="ARBA00010990"/>
    </source>
</evidence>
<dbReference type="AlphaFoldDB" id="A0A369AXG0"/>
<dbReference type="RefSeq" id="WP_114298477.1">
    <property type="nucleotide sequence ID" value="NZ_QPJT01000016.1"/>
</dbReference>
<evidence type="ECO:0000256" key="4">
    <source>
        <dbReference type="ARBA" id="ARBA00022723"/>
    </source>
</evidence>
<proteinExistence type="inferred from homology"/>
<keyword evidence="5" id="KW-0460">Magnesium</keyword>
<dbReference type="GO" id="GO:0006633">
    <property type="term" value="P:fatty acid biosynthetic process"/>
    <property type="evidence" value="ECO:0007669"/>
    <property type="project" value="InterPro"/>
</dbReference>
<dbReference type="EMBL" id="QPJT01000016">
    <property type="protein sequence ID" value="RCX13841.1"/>
    <property type="molecule type" value="Genomic_DNA"/>
</dbReference>
<dbReference type="InterPro" id="IPR004568">
    <property type="entry name" value="Ppantetheine-prot_Trfase_dom"/>
</dbReference>
<reference evidence="8 9" key="1">
    <citation type="submission" date="2018-07" db="EMBL/GenBank/DDBJ databases">
        <title>Genomic Encyclopedia of Type Strains, Phase IV (KMG-IV): sequencing the most valuable type-strain genomes for metagenomic binning, comparative biology and taxonomic classification.</title>
        <authorList>
            <person name="Goeker M."/>
        </authorList>
    </citation>
    <scope>NUCLEOTIDE SEQUENCE [LARGE SCALE GENOMIC DNA]</scope>
    <source>
        <strain evidence="8 9">DSM 27016</strain>
    </source>
</reference>
<dbReference type="Pfam" id="PF01648">
    <property type="entry name" value="ACPS"/>
    <property type="match status" value="1"/>
</dbReference>
<comment type="caution">
    <text evidence="8">The sequence shown here is derived from an EMBL/GenBank/DDBJ whole genome shotgun (WGS) entry which is preliminary data.</text>
</comment>
<protein>
    <submittedName>
        <fullName evidence="8">4'-phosphopantetheinyl transferase</fullName>
    </submittedName>
</protein>
<dbReference type="Gene3D" id="3.90.470.20">
    <property type="entry name" value="4'-phosphopantetheinyl transferase domain"/>
    <property type="match status" value="2"/>
</dbReference>
<keyword evidence="4" id="KW-0479">Metal-binding</keyword>
<dbReference type="Pfam" id="PF22624">
    <property type="entry name" value="AASDHPPT_N"/>
    <property type="match status" value="1"/>
</dbReference>
<dbReference type="OrthoDB" id="9808281at2"/>
<keyword evidence="9" id="KW-1185">Reference proteome</keyword>
<dbReference type="GO" id="GO:0005829">
    <property type="term" value="C:cytosol"/>
    <property type="evidence" value="ECO:0007669"/>
    <property type="project" value="TreeGrafter"/>
</dbReference>
<dbReference type="GO" id="GO:0000287">
    <property type="term" value="F:magnesium ion binding"/>
    <property type="evidence" value="ECO:0007669"/>
    <property type="project" value="InterPro"/>
</dbReference>
<keyword evidence="3 8" id="KW-0808">Transferase</keyword>
<dbReference type="InterPro" id="IPR050559">
    <property type="entry name" value="P-Pant_transferase_sf"/>
</dbReference>
<feature type="domain" description="4'-phosphopantetheinyl transferase N-terminal" evidence="7">
    <location>
        <begin position="14"/>
        <end position="99"/>
    </location>
</feature>
<dbReference type="InterPro" id="IPR037143">
    <property type="entry name" value="4-PPantetheinyl_Trfase_dom_sf"/>
</dbReference>
<dbReference type="GO" id="GO:0019878">
    <property type="term" value="P:lysine biosynthetic process via aminoadipic acid"/>
    <property type="evidence" value="ECO:0007669"/>
    <property type="project" value="TreeGrafter"/>
</dbReference>
<dbReference type="NCBIfam" id="TIGR00556">
    <property type="entry name" value="pantethn_trn"/>
    <property type="match status" value="1"/>
</dbReference>
<evidence type="ECO:0000313" key="9">
    <source>
        <dbReference type="Proteomes" id="UP000253034"/>
    </source>
</evidence>
<dbReference type="GO" id="GO:0008897">
    <property type="term" value="F:holo-[acyl-carrier-protein] synthase activity"/>
    <property type="evidence" value="ECO:0007669"/>
    <property type="project" value="InterPro"/>
</dbReference>
<evidence type="ECO:0000313" key="8">
    <source>
        <dbReference type="EMBL" id="RCX13841.1"/>
    </source>
</evidence>
<evidence type="ECO:0000259" key="7">
    <source>
        <dbReference type="Pfam" id="PF22624"/>
    </source>
</evidence>
<evidence type="ECO:0000256" key="1">
    <source>
        <dbReference type="ARBA" id="ARBA00001946"/>
    </source>
</evidence>
<dbReference type="SUPFAM" id="SSF56214">
    <property type="entry name" value="4'-phosphopantetheinyl transferase"/>
    <property type="match status" value="2"/>
</dbReference>
<dbReference type="InterPro" id="IPR008278">
    <property type="entry name" value="4-PPantetheinyl_Trfase_dom"/>
</dbReference>
<organism evidence="8 9">
    <name type="scientific">Anaerobacterium chartisolvens</name>
    <dbReference type="NCBI Taxonomy" id="1297424"/>
    <lineage>
        <taxon>Bacteria</taxon>
        <taxon>Bacillati</taxon>
        <taxon>Bacillota</taxon>
        <taxon>Clostridia</taxon>
        <taxon>Eubacteriales</taxon>
        <taxon>Oscillospiraceae</taxon>
        <taxon>Anaerobacterium</taxon>
    </lineage>
</organism>
<evidence type="ECO:0000256" key="5">
    <source>
        <dbReference type="ARBA" id="ARBA00022842"/>
    </source>
</evidence>
<gene>
    <name evidence="8" type="ORF">DFR58_11677</name>
</gene>
<dbReference type="InterPro" id="IPR055066">
    <property type="entry name" value="AASDHPPT_N"/>
</dbReference>
<comment type="cofactor">
    <cofactor evidence="1">
        <name>Mg(2+)</name>
        <dbReference type="ChEBI" id="CHEBI:18420"/>
    </cofactor>
</comment>
<dbReference type="PANTHER" id="PTHR12215">
    <property type="entry name" value="PHOSPHOPANTETHEINE TRANSFERASE"/>
    <property type="match status" value="1"/>
</dbReference>
<feature type="domain" description="4'-phosphopantetheinyl transferase" evidence="6">
    <location>
        <begin position="104"/>
        <end position="182"/>
    </location>
</feature>
<evidence type="ECO:0000259" key="6">
    <source>
        <dbReference type="Pfam" id="PF01648"/>
    </source>
</evidence>
<dbReference type="Proteomes" id="UP000253034">
    <property type="component" value="Unassembled WGS sequence"/>
</dbReference>
<evidence type="ECO:0000256" key="3">
    <source>
        <dbReference type="ARBA" id="ARBA00022679"/>
    </source>
</evidence>
<sequence>MFEIYTLLIDRNLTQEEFEHLSCYVSPEKKQRIGRFYHFADAQRALLGDLLARHAICSRAGIKNSSIAFSANEYGKPELKGDRSLQFNISHSDNWVVCAIGDSPVGVDVETVKPIDFKLAERFFSQDEYYALANQQQSDKLDYFYKLWTLKESYIKAEGKGLSISLSSFSMHINEEGITAYSGCERKGYFFDQYYLDKSHIFAICTFKNDRHEKNNFNIDLFTHNASFFY</sequence>
<comment type="similarity">
    <text evidence="2">Belongs to the P-Pant transferase superfamily. Gsp/Sfp/HetI/AcpT family.</text>
</comment>
<name>A0A369AXG0_9FIRM</name>
<accession>A0A369AXG0</accession>
<dbReference type="PANTHER" id="PTHR12215:SF10">
    <property type="entry name" value="L-AMINOADIPATE-SEMIALDEHYDE DEHYDROGENASE-PHOSPHOPANTETHEINYL TRANSFERASE"/>
    <property type="match status" value="1"/>
</dbReference>